<reference evidence="17" key="5">
    <citation type="submission" date="2021-07" db="EMBL/GenBank/DDBJ databases">
        <title>Comparative genomics of Bacteroides fragilis group isolates reveals species-dependent resistance mechanisms and validates clinical tools for resistance prediction.</title>
        <authorList>
            <person name="Wallace M.J."/>
            <person name="Jean S."/>
            <person name="Wallace M.A."/>
            <person name="Carey-Ann B.D."/>
            <person name="Dantas G."/>
        </authorList>
    </citation>
    <scope>NUCLEOTIDE SEQUENCE</scope>
    <source>
        <strain evidence="17">BJH_160</strain>
    </source>
</reference>
<evidence type="ECO:0000256" key="3">
    <source>
        <dbReference type="ARBA" id="ARBA00022452"/>
    </source>
</evidence>
<dbReference type="Proteomes" id="UP000782901">
    <property type="component" value="Unassembled WGS sequence"/>
</dbReference>
<dbReference type="EMBL" id="AP022660">
    <property type="protein sequence ID" value="BCA49714.1"/>
    <property type="molecule type" value="Genomic_DNA"/>
</dbReference>
<evidence type="ECO:0000313" key="16">
    <source>
        <dbReference type="EMBL" id="MBS5413056.1"/>
    </source>
</evidence>
<dbReference type="AlphaFoldDB" id="A0A0P0FMW7"/>
<comment type="function">
    <text evidence="9">May have porin activity and function in peptidoglycan binding.</text>
</comment>
<dbReference type="EMBL" id="CP083681">
    <property type="protein sequence ID" value="UYU72053.1"/>
    <property type="molecule type" value="Genomic_DNA"/>
</dbReference>
<keyword evidence="11" id="KW-0175">Coiled coil</keyword>
<dbReference type="EMBL" id="CP083680">
    <property type="protein sequence ID" value="UYU66829.1"/>
    <property type="molecule type" value="Genomic_DNA"/>
</dbReference>
<comment type="similarity">
    <text evidence="2">Belongs to the outer membrane OOP (TC 1.B.6) superfamily.</text>
</comment>
<dbReference type="PROSITE" id="PS51123">
    <property type="entry name" value="OMPA_2"/>
    <property type="match status" value="1"/>
</dbReference>
<evidence type="ECO:0000256" key="11">
    <source>
        <dbReference type="SAM" id="Coils"/>
    </source>
</evidence>
<keyword evidence="7" id="KW-0998">Cell outer membrane</keyword>
<evidence type="ECO:0000313" key="19">
    <source>
        <dbReference type="EMBL" id="UYU66829.1"/>
    </source>
</evidence>
<accession>C6IER9</accession>
<keyword evidence="4" id="KW-0812">Transmembrane</keyword>
<reference evidence="18" key="6">
    <citation type="submission" date="2022-10" db="EMBL/GenBank/DDBJ databases">
        <title>Human gut microbiome strain richness.</title>
        <authorList>
            <person name="Chen-Liaw A."/>
        </authorList>
    </citation>
    <scope>NUCLEOTIDE SEQUENCE</scope>
    <source>
        <strain evidence="18">1001283st1_A3_1001283B150304_161114</strain>
    </source>
</reference>
<dbReference type="RefSeq" id="WP_008760698.1">
    <property type="nucleotide sequence ID" value="NZ_AP022660.1"/>
</dbReference>
<feature type="chain" id="PRO_5002966267" evidence="12">
    <location>
        <begin position="20"/>
        <end position="381"/>
    </location>
</feature>
<evidence type="ECO:0000313" key="14">
    <source>
        <dbReference type="EMBL" id="BCA49714.1"/>
    </source>
</evidence>
<evidence type="ECO:0000256" key="12">
    <source>
        <dbReference type="SAM" id="SignalP"/>
    </source>
</evidence>
<dbReference type="Proteomes" id="UP000095576">
    <property type="component" value="Unassembled WGS sequence"/>
</dbReference>
<evidence type="ECO:0000313" key="20">
    <source>
        <dbReference type="EMBL" id="UYU72053.1"/>
    </source>
</evidence>
<feature type="signal peptide" evidence="12">
    <location>
        <begin position="1"/>
        <end position="19"/>
    </location>
</feature>
<dbReference type="EMBL" id="CZAP01000011">
    <property type="protein sequence ID" value="CUP72739.1"/>
    <property type="molecule type" value="Genomic_DNA"/>
</dbReference>
<dbReference type="InterPro" id="IPR006665">
    <property type="entry name" value="OmpA-like"/>
</dbReference>
<feature type="coiled-coil region" evidence="11">
    <location>
        <begin position="236"/>
        <end position="263"/>
    </location>
</feature>
<reference evidence="14 23" key="2">
    <citation type="submission" date="2020-02" db="EMBL/GenBank/DDBJ databases">
        <title>Whole-genome sequencing and comparative analysis of the genomes of Bacteroides thetaiotaomicron and Escherichia coli isolated from a healthy resident in Vietnam.</title>
        <authorList>
            <person name="Mohsin M."/>
            <person name="Tanaka K."/>
            <person name="Kawahara R."/>
            <person name="Kondo S."/>
            <person name="Noguchi H."/>
            <person name="Motooka D."/>
            <person name="Nakamura S."/>
            <person name="Khong D.T."/>
            <person name="Nguyen T.N."/>
            <person name="Tran H.T."/>
            <person name="Yamamoto Y."/>
        </authorList>
    </citation>
    <scope>NUCLEOTIDE SEQUENCE [LARGE SCALE GENOMIC DNA]</scope>
    <source>
        <strain evidence="14 23">F9-2</strain>
    </source>
</reference>
<dbReference type="KEGG" id="btho:Btheta7330_02959"/>
<evidence type="ECO:0000256" key="10">
    <source>
        <dbReference type="PROSITE-ProRule" id="PRU00473"/>
    </source>
</evidence>
<reference evidence="15 22" key="1">
    <citation type="submission" date="2015-09" db="EMBL/GenBank/DDBJ databases">
        <authorList>
            <consortium name="Pathogen Informatics"/>
        </authorList>
    </citation>
    <scope>NUCLEOTIDE SEQUENCE [LARGE SCALE GENOMIC DNA]</scope>
    <source>
        <strain evidence="15 22">2789STDY5834899</strain>
    </source>
</reference>
<name>A0A0P0FMW7_BACT4</name>
<reference evidence="19 24" key="4">
    <citation type="submission" date="2021-06" db="EMBL/GenBank/DDBJ databases">
        <title>Interrogation of the integrated mobile genetic elements in gut-associated Bacteroides with a consensus prediction approach.</title>
        <authorList>
            <person name="Campbell D.E."/>
            <person name="Leigh J.R."/>
            <person name="Kim T."/>
            <person name="England W."/>
            <person name="Whitaker R.J."/>
            <person name="Degnan P.H."/>
        </authorList>
    </citation>
    <scope>NUCLEOTIDE SEQUENCE</scope>
    <source>
        <strain evidence="21">VPI-3443</strain>
        <strain evidence="20">VPI-BTDOT2</strain>
        <strain evidence="19 24">WAL8669</strain>
    </source>
</reference>
<keyword evidence="3" id="KW-1134">Transmembrane beta strand</keyword>
<dbReference type="EMBL" id="JAQNVG010000062">
    <property type="protein sequence ID" value="MDC2238808.1"/>
    <property type="molecule type" value="Genomic_DNA"/>
</dbReference>
<keyword evidence="6" id="KW-1015">Disulfide bond</keyword>
<keyword evidence="5 12" id="KW-0732">Signal</keyword>
<dbReference type="EMBL" id="CP083685">
    <property type="protein sequence ID" value="UYU93120.1"/>
    <property type="molecule type" value="Genomic_DNA"/>
</dbReference>
<dbReference type="Gene3D" id="2.40.160.20">
    <property type="match status" value="1"/>
</dbReference>
<evidence type="ECO:0000313" key="21">
    <source>
        <dbReference type="EMBL" id="UYU93120.1"/>
    </source>
</evidence>
<gene>
    <name evidence="14" type="ORF">BatF92_16560</name>
    <name evidence="15" type="ORF">ERS852511_03013</name>
    <name evidence="17" type="ORF">K0H07_27500</name>
    <name evidence="16" type="ORF">KHY35_20510</name>
    <name evidence="20" type="ORF">KQP59_02775</name>
    <name evidence="19" type="ORF">KQP68_00680</name>
    <name evidence="21" type="ORF">KQP74_10860</name>
    <name evidence="18" type="ORF">PO127_23980</name>
</gene>
<dbReference type="GO" id="GO:0009279">
    <property type="term" value="C:cell outer membrane"/>
    <property type="evidence" value="ECO:0007669"/>
    <property type="project" value="UniProtKB-SubCell"/>
</dbReference>
<reference evidence="16" key="3">
    <citation type="submission" date="2021-02" db="EMBL/GenBank/DDBJ databases">
        <title>Infant gut strain persistence is associated with maternal origin, phylogeny, and functional potential including surface adhesion and iron acquisition.</title>
        <authorList>
            <person name="Lou Y.C."/>
        </authorList>
    </citation>
    <scope>NUCLEOTIDE SEQUENCE</scope>
    <source>
        <strain evidence="16">L3_082_243G1_dasL3_082_243G1_maxbin2.maxbin.015s ta_sub</strain>
    </source>
</reference>
<evidence type="ECO:0000256" key="6">
    <source>
        <dbReference type="ARBA" id="ARBA00023157"/>
    </source>
</evidence>
<dbReference type="SUPFAM" id="SSF56925">
    <property type="entry name" value="OMPA-like"/>
    <property type="match status" value="1"/>
</dbReference>
<evidence type="ECO:0000256" key="5">
    <source>
        <dbReference type="ARBA" id="ARBA00022729"/>
    </source>
</evidence>
<evidence type="ECO:0000256" key="4">
    <source>
        <dbReference type="ARBA" id="ARBA00022692"/>
    </source>
</evidence>
<dbReference type="PANTHER" id="PTHR30329:SF21">
    <property type="entry name" value="LIPOPROTEIN YIAD-RELATED"/>
    <property type="match status" value="1"/>
</dbReference>
<dbReference type="GO" id="GO:0015288">
    <property type="term" value="F:porin activity"/>
    <property type="evidence" value="ECO:0007669"/>
    <property type="project" value="UniProtKB-ARBA"/>
</dbReference>
<dbReference type="Proteomes" id="UP000500882">
    <property type="component" value="Chromosome"/>
</dbReference>
<evidence type="ECO:0000256" key="1">
    <source>
        <dbReference type="ARBA" id="ARBA00004571"/>
    </source>
</evidence>
<evidence type="ECO:0000256" key="8">
    <source>
        <dbReference type="ARBA" id="ARBA00023283"/>
    </source>
</evidence>
<evidence type="ECO:0000313" key="24">
    <source>
        <dbReference type="Proteomes" id="UP001156218"/>
    </source>
</evidence>
<dbReference type="Proteomes" id="UP001162960">
    <property type="component" value="Chromosome"/>
</dbReference>
<sequence length="381" mass="41834">MKKGLLFILMVGASVCLSAQEKGKTEGKAYTVETNRFGANWFISGGVGGQMYFGDNDGKADFGKRIAPALDIAVGKWFTPGIGLRVAYNGLQAKGAAPSANDLYTKGGKYSNGYYKQKWNMANFHGDVLFNLSNMFCGYNEDRLYSFIPYVGAGVALSWSEPHQQNLGINAGLINRFRVSDAWDINLELRGLLMKDAFGGTSKEGMAGVTVGVTYKFKKRGFNAVPTVPMVPESQLDDMRNRLNSLKGENESLKRDLVEARNKKPEVIVKKEGGFVPRLVVVFNIGKSNISKREYMNIEAMAKGIKANPEKTFTVTGYADKGTGSAEYNMKLSKKRAEAVRDLMVNEFGVPASQLKVDYKGGVGNMFYDDAKLSRVAIVEE</sequence>
<evidence type="ECO:0000313" key="17">
    <source>
        <dbReference type="EMBL" id="MCE9240873.1"/>
    </source>
</evidence>
<evidence type="ECO:0000256" key="2">
    <source>
        <dbReference type="ARBA" id="ARBA00009961"/>
    </source>
</evidence>
<dbReference type="InterPro" id="IPR011250">
    <property type="entry name" value="OMP/PagP_B-barrel"/>
</dbReference>
<dbReference type="CDD" id="cd07185">
    <property type="entry name" value="OmpA_C-like"/>
    <property type="match status" value="1"/>
</dbReference>
<evidence type="ECO:0000313" key="18">
    <source>
        <dbReference type="EMBL" id="MDC2238808.1"/>
    </source>
</evidence>
<dbReference type="Proteomes" id="UP001156216">
    <property type="component" value="Chromosome"/>
</dbReference>
<feature type="domain" description="OmpA-like" evidence="13">
    <location>
        <begin position="270"/>
        <end position="381"/>
    </location>
</feature>
<dbReference type="GeneID" id="60926376"/>
<dbReference type="Proteomes" id="UP001156218">
    <property type="component" value="Chromosome"/>
</dbReference>
<dbReference type="Pfam" id="PF00691">
    <property type="entry name" value="OmpA"/>
    <property type="match status" value="1"/>
</dbReference>
<dbReference type="SUPFAM" id="SSF103088">
    <property type="entry name" value="OmpA-like"/>
    <property type="match status" value="1"/>
</dbReference>
<dbReference type="EMBL" id="JAHYQA010000034">
    <property type="protein sequence ID" value="MCE9240873.1"/>
    <property type="molecule type" value="Genomic_DNA"/>
</dbReference>
<organism evidence="18 25">
    <name type="scientific">Bacteroides thetaiotaomicron</name>
    <dbReference type="NCBI Taxonomy" id="818"/>
    <lineage>
        <taxon>Bacteria</taxon>
        <taxon>Pseudomonadati</taxon>
        <taxon>Bacteroidota</taxon>
        <taxon>Bacteroidia</taxon>
        <taxon>Bacteroidales</taxon>
        <taxon>Bacteroidaceae</taxon>
        <taxon>Bacteroides</taxon>
    </lineage>
</organism>
<dbReference type="EMBL" id="JAGZEE010000042">
    <property type="protein sequence ID" value="MBS5413056.1"/>
    <property type="molecule type" value="Genomic_DNA"/>
</dbReference>
<keyword evidence="10" id="KW-0472">Membrane</keyword>
<protein>
    <submittedName>
        <fullName evidence="18">OmpA family protein</fullName>
    </submittedName>
    <submittedName>
        <fullName evidence="14">Porin</fullName>
    </submittedName>
</protein>
<evidence type="ECO:0000313" key="15">
    <source>
        <dbReference type="EMBL" id="CUP72739.1"/>
    </source>
</evidence>
<evidence type="ECO:0000256" key="7">
    <source>
        <dbReference type="ARBA" id="ARBA00023237"/>
    </source>
</evidence>
<dbReference type="FunFam" id="3.30.1330.60:FF:000006">
    <property type="entry name" value="Outer membrane protein OmpA"/>
    <property type="match status" value="1"/>
</dbReference>
<evidence type="ECO:0000259" key="13">
    <source>
        <dbReference type="PROSITE" id="PS51123"/>
    </source>
</evidence>
<dbReference type="Proteomes" id="UP001200544">
    <property type="component" value="Unassembled WGS sequence"/>
</dbReference>
<dbReference type="GO" id="GO:0030247">
    <property type="term" value="F:polysaccharide binding"/>
    <property type="evidence" value="ECO:0007669"/>
    <property type="project" value="UniProtKB-ARBA"/>
</dbReference>
<dbReference type="PANTHER" id="PTHR30329">
    <property type="entry name" value="STATOR ELEMENT OF FLAGELLAR MOTOR COMPLEX"/>
    <property type="match status" value="1"/>
</dbReference>
<evidence type="ECO:0000256" key="9">
    <source>
        <dbReference type="ARBA" id="ARBA00057459"/>
    </source>
</evidence>
<dbReference type="PATRIC" id="fig|818.23.peg.3049"/>
<evidence type="ECO:0000313" key="25">
    <source>
        <dbReference type="Proteomes" id="UP001217776"/>
    </source>
</evidence>
<dbReference type="Gene3D" id="3.30.1330.60">
    <property type="entry name" value="OmpA-like domain"/>
    <property type="match status" value="1"/>
</dbReference>
<accession>A0A0P0FMW7</accession>
<dbReference type="InterPro" id="IPR050330">
    <property type="entry name" value="Bact_OuterMem_StrucFunc"/>
</dbReference>
<evidence type="ECO:0000313" key="23">
    <source>
        <dbReference type="Proteomes" id="UP000500882"/>
    </source>
</evidence>
<comment type="subcellular location">
    <subcellularLocation>
        <location evidence="1">Cell outer membrane</location>
        <topology evidence="1">Multi-pass membrane protein</topology>
    </subcellularLocation>
</comment>
<dbReference type="InterPro" id="IPR036737">
    <property type="entry name" value="OmpA-like_sf"/>
</dbReference>
<dbReference type="Proteomes" id="UP001217776">
    <property type="component" value="Unassembled WGS sequence"/>
</dbReference>
<evidence type="ECO:0000313" key="22">
    <source>
        <dbReference type="Proteomes" id="UP000095576"/>
    </source>
</evidence>
<proteinExistence type="inferred from homology"/>
<keyword evidence="8" id="KW-0873">Pyrrolidone carboxylic acid</keyword>